<dbReference type="EMBL" id="QXGD01000218">
    <property type="protein sequence ID" value="KAE9247335.1"/>
    <property type="molecule type" value="Genomic_DNA"/>
</dbReference>
<dbReference type="PROSITE" id="PS50158">
    <property type="entry name" value="ZF_CCHC"/>
    <property type="match status" value="1"/>
</dbReference>
<dbReference type="Proteomes" id="UP000440367">
    <property type="component" value="Unassembled WGS sequence"/>
</dbReference>
<feature type="region of interest" description="Disordered" evidence="2">
    <location>
        <begin position="280"/>
        <end position="329"/>
    </location>
</feature>
<dbReference type="InterPro" id="IPR036875">
    <property type="entry name" value="Znf_CCHC_sf"/>
</dbReference>
<dbReference type="InterPro" id="IPR001878">
    <property type="entry name" value="Znf_CCHC"/>
</dbReference>
<gene>
    <name evidence="4" type="ORF">PF002_g6331</name>
</gene>
<feature type="region of interest" description="Disordered" evidence="2">
    <location>
        <begin position="595"/>
        <end position="614"/>
    </location>
</feature>
<dbReference type="SUPFAM" id="SSF57756">
    <property type="entry name" value="Retrovirus zinc finger-like domains"/>
    <property type="match status" value="1"/>
</dbReference>
<feature type="domain" description="CCHC-type" evidence="3">
    <location>
        <begin position="267"/>
        <end position="284"/>
    </location>
</feature>
<keyword evidence="1" id="KW-0862">Zinc</keyword>
<dbReference type="Gene3D" id="4.10.60.10">
    <property type="entry name" value="Zinc finger, CCHC-type"/>
    <property type="match status" value="1"/>
</dbReference>
<evidence type="ECO:0000313" key="5">
    <source>
        <dbReference type="Proteomes" id="UP000440367"/>
    </source>
</evidence>
<comment type="caution">
    <text evidence="4">The sequence shown here is derived from an EMBL/GenBank/DDBJ whole genome shotgun (WGS) entry which is preliminary data.</text>
</comment>
<feature type="compositionally biased region" description="Basic residues" evidence="2">
    <location>
        <begin position="316"/>
        <end position="328"/>
    </location>
</feature>
<dbReference type="AlphaFoldDB" id="A0A6A4A3V3"/>
<dbReference type="GO" id="GO:0008270">
    <property type="term" value="F:zinc ion binding"/>
    <property type="evidence" value="ECO:0007669"/>
    <property type="project" value="UniProtKB-KW"/>
</dbReference>
<proteinExistence type="predicted"/>
<dbReference type="GO" id="GO:0003676">
    <property type="term" value="F:nucleic acid binding"/>
    <property type="evidence" value="ECO:0007669"/>
    <property type="project" value="InterPro"/>
</dbReference>
<feature type="compositionally biased region" description="Basic and acidic residues" evidence="2">
    <location>
        <begin position="287"/>
        <end position="299"/>
    </location>
</feature>
<keyword evidence="1" id="KW-0863">Zinc-finger</keyword>
<organism evidence="4 5">
    <name type="scientific">Phytophthora fragariae</name>
    <dbReference type="NCBI Taxonomy" id="53985"/>
    <lineage>
        <taxon>Eukaryota</taxon>
        <taxon>Sar</taxon>
        <taxon>Stramenopiles</taxon>
        <taxon>Oomycota</taxon>
        <taxon>Peronosporomycetes</taxon>
        <taxon>Peronosporales</taxon>
        <taxon>Peronosporaceae</taxon>
        <taxon>Phytophthora</taxon>
    </lineage>
</organism>
<accession>A0A6A4A3V3</accession>
<protein>
    <recommendedName>
        <fullName evidence="3">CCHC-type domain-containing protein</fullName>
    </recommendedName>
</protein>
<sequence>MSPSSREGSRKREWPTFSGNRERFDGFSQLLVFALSGDGKLGDIAVSDYNPTKPYTFQGREYPPVVNLQGMDSGPDARHLACQSHLVRATTVMMKKKMMERVETEKADVCYILVSSLPVNYRKLVQGLVCPHAMWQAIEGHFGTRDPTDYASSYTGVFRYRVDDAENPEMFVQTLDSNIITFERVIATKLSNIFKSMILQHALPASWEYIVRGWLGQAKTLSYVKLMELVSSELKRRRPEGSDQNNGKAEKAYAAVEAKHTGVTIERKCFACKKPGHLVADCPENPNRGEKVGTSDPPKKKQNTGKQYSKKDTKRHDHRDHARHHVDKRRMQVVSGPVGTVVLTKVIADVKTTVVTVIRGVNLLVTDHPLLNTAVSLAGTGTDALNPRITTSHVSLATVLHPQFVTNVSTTIRLQDTMIVDTIHSTMPDRHRSMAMLDRHHSTATPDRHSSTETNQDHHSGLVINVDHHPDGATRHHVDQETSLRRAGVDAHHHEAALVHVNALTISKAVAVLMSAVGVRTTVVVTDHPVDESHTAVRISLMEEADSHSSPVMNRESWRTEFQEGENDLIAAHIRDKGMTCIRRGDGTYEYKFERNRASNSGEEEDSDEGGSSGVLVITRDDIIANINKNPKMTRTEKRLTRASVKKRFDLEARMEAKRRGYTDRQKAVRRAARALRRGDNPANWCQVLGGSPLSPEDPYASDSVYSEEGLRFLSAAGAQEKQQETLKSLESQLREDMRKREEDKTVARQLLRLRKVMQLQIQPQAK</sequence>
<evidence type="ECO:0000256" key="1">
    <source>
        <dbReference type="PROSITE-ProRule" id="PRU00047"/>
    </source>
</evidence>
<evidence type="ECO:0000313" key="4">
    <source>
        <dbReference type="EMBL" id="KAE9247335.1"/>
    </source>
</evidence>
<evidence type="ECO:0000259" key="3">
    <source>
        <dbReference type="PROSITE" id="PS50158"/>
    </source>
</evidence>
<evidence type="ECO:0000256" key="2">
    <source>
        <dbReference type="SAM" id="MobiDB-lite"/>
    </source>
</evidence>
<name>A0A6A4A3V3_9STRA</name>
<dbReference type="Pfam" id="PF00098">
    <property type="entry name" value="zf-CCHC"/>
    <property type="match status" value="1"/>
</dbReference>
<reference evidence="4 5" key="1">
    <citation type="submission" date="2018-08" db="EMBL/GenBank/DDBJ databases">
        <title>Genomic investigation of the strawberry pathogen Phytophthora fragariae indicates pathogenicity is determined by transcriptional variation in three key races.</title>
        <authorList>
            <person name="Adams T.M."/>
            <person name="Armitage A.D."/>
            <person name="Sobczyk M.K."/>
            <person name="Bates H.J."/>
            <person name="Dunwell J.M."/>
            <person name="Nellist C.F."/>
            <person name="Harrison R.J."/>
        </authorList>
    </citation>
    <scope>NUCLEOTIDE SEQUENCE [LARGE SCALE GENOMIC DNA]</scope>
    <source>
        <strain evidence="4 5">BC-1</strain>
    </source>
</reference>
<dbReference type="SMART" id="SM00343">
    <property type="entry name" value="ZnF_C2HC"/>
    <property type="match status" value="1"/>
</dbReference>
<keyword evidence="1" id="KW-0479">Metal-binding</keyword>